<dbReference type="EMBL" id="DVJM01000029">
    <property type="protein sequence ID" value="HIS78128.1"/>
    <property type="molecule type" value="Genomic_DNA"/>
</dbReference>
<reference evidence="2" key="2">
    <citation type="journal article" date="2021" name="PeerJ">
        <title>Extensive microbial diversity within the chicken gut microbiome revealed by metagenomics and culture.</title>
        <authorList>
            <person name="Gilroy R."/>
            <person name="Ravi A."/>
            <person name="Getino M."/>
            <person name="Pursley I."/>
            <person name="Horton D.L."/>
            <person name="Alikhan N.F."/>
            <person name="Baker D."/>
            <person name="Gharbi K."/>
            <person name="Hall N."/>
            <person name="Watson M."/>
            <person name="Adriaenssens E.M."/>
            <person name="Foster-Nyarko E."/>
            <person name="Jarju S."/>
            <person name="Secka A."/>
            <person name="Antonio M."/>
            <person name="Oren A."/>
            <person name="Chaudhuri R.R."/>
            <person name="La Ragione R."/>
            <person name="Hildebrand F."/>
            <person name="Pallen M.J."/>
        </authorList>
    </citation>
    <scope>NUCLEOTIDE SEQUENCE</scope>
    <source>
        <strain evidence="2">6086</strain>
    </source>
</reference>
<dbReference type="Proteomes" id="UP000824141">
    <property type="component" value="Unassembled WGS sequence"/>
</dbReference>
<dbReference type="GO" id="GO:1901135">
    <property type="term" value="P:carbohydrate derivative metabolic process"/>
    <property type="evidence" value="ECO:0007669"/>
    <property type="project" value="InterPro"/>
</dbReference>
<dbReference type="InterPro" id="IPR001347">
    <property type="entry name" value="SIS_dom"/>
</dbReference>
<dbReference type="Pfam" id="PF13580">
    <property type="entry name" value="SIS_2"/>
    <property type="match status" value="2"/>
</dbReference>
<dbReference type="PANTHER" id="PTHR30390">
    <property type="entry name" value="SEDOHEPTULOSE 7-PHOSPHATE ISOMERASE / DNAA INITIATOR-ASSOCIATING FACTOR FOR REPLICATION INITIATION"/>
    <property type="match status" value="1"/>
</dbReference>
<proteinExistence type="predicted"/>
<dbReference type="Gene3D" id="3.40.50.10490">
    <property type="entry name" value="Glucose-6-phosphate isomerase like protein, domain 1"/>
    <property type="match status" value="1"/>
</dbReference>
<name>A0A9D1K2H4_9FIRM</name>
<organism evidence="2 3">
    <name type="scientific">Candidatus Caccousia stercoris</name>
    <dbReference type="NCBI Taxonomy" id="2840723"/>
    <lineage>
        <taxon>Bacteria</taxon>
        <taxon>Bacillati</taxon>
        <taxon>Bacillota</taxon>
        <taxon>Clostridia</taxon>
        <taxon>Eubacteriales</taxon>
        <taxon>Oscillospiraceae</taxon>
        <taxon>Oscillospiraceae incertae sedis</taxon>
        <taxon>Candidatus Caccousia</taxon>
    </lineage>
</organism>
<gene>
    <name evidence="2" type="ORF">IAD03_02045</name>
</gene>
<feature type="domain" description="SIS" evidence="1">
    <location>
        <begin position="36"/>
        <end position="209"/>
    </location>
</feature>
<evidence type="ECO:0000259" key="1">
    <source>
        <dbReference type="PROSITE" id="PS51464"/>
    </source>
</evidence>
<protein>
    <submittedName>
        <fullName evidence="2">SIS domain-containing protein</fullName>
    </submittedName>
</protein>
<dbReference type="InterPro" id="IPR050099">
    <property type="entry name" value="SIS_GmhA/DiaA_subfam"/>
</dbReference>
<evidence type="ECO:0000313" key="3">
    <source>
        <dbReference type="Proteomes" id="UP000824141"/>
    </source>
</evidence>
<reference evidence="2" key="1">
    <citation type="submission" date="2020-10" db="EMBL/GenBank/DDBJ databases">
        <authorList>
            <person name="Gilroy R."/>
        </authorList>
    </citation>
    <scope>NUCLEOTIDE SEQUENCE</scope>
    <source>
        <strain evidence="2">6086</strain>
    </source>
</reference>
<sequence length="216" mass="23384">MPKQERTPEAQLERLIRRHPALEPLRETIWTAYQNMEASFACGGKLLVCGNGGSAADADHIVGELMKGFYLKRPLPVQEREKLGPVGEKLQGALPAIALTQHAGLSTAFLNDVDPFLIYAQQVYGYGRTGDCFLGISTSGNARNVCEAARVARAKGMTTLALTGAGGGTLREICDVCIRVPETVTADIQELHLPVYHALCAMLEMRFFAAAEPENP</sequence>
<dbReference type="SUPFAM" id="SSF53697">
    <property type="entry name" value="SIS domain"/>
    <property type="match status" value="1"/>
</dbReference>
<dbReference type="InterPro" id="IPR035461">
    <property type="entry name" value="GmhA/DiaA"/>
</dbReference>
<evidence type="ECO:0000313" key="2">
    <source>
        <dbReference type="EMBL" id="HIS78128.1"/>
    </source>
</evidence>
<accession>A0A9D1K2H4</accession>
<comment type="caution">
    <text evidence="2">The sequence shown here is derived from an EMBL/GenBank/DDBJ whole genome shotgun (WGS) entry which is preliminary data.</text>
</comment>
<dbReference type="PROSITE" id="PS51464">
    <property type="entry name" value="SIS"/>
    <property type="match status" value="1"/>
</dbReference>
<dbReference type="CDD" id="cd05006">
    <property type="entry name" value="SIS_GmhA"/>
    <property type="match status" value="1"/>
</dbReference>
<dbReference type="InterPro" id="IPR046348">
    <property type="entry name" value="SIS_dom_sf"/>
</dbReference>
<dbReference type="GO" id="GO:0097367">
    <property type="term" value="F:carbohydrate derivative binding"/>
    <property type="evidence" value="ECO:0007669"/>
    <property type="project" value="InterPro"/>
</dbReference>
<dbReference type="AlphaFoldDB" id="A0A9D1K2H4"/>